<protein>
    <recommendedName>
        <fullName evidence="7">UDP-3-O-acylglucosamine N-acyltransferase</fullName>
        <ecNumber evidence="7">2.3.1.191</ecNumber>
    </recommendedName>
</protein>
<proteinExistence type="inferred from homology"/>
<organism evidence="9 10">
    <name type="scientific">Lebetimonas natsushimae</name>
    <dbReference type="NCBI Taxonomy" id="1936991"/>
    <lineage>
        <taxon>Bacteria</taxon>
        <taxon>Pseudomonadati</taxon>
        <taxon>Campylobacterota</taxon>
        <taxon>Epsilonproteobacteria</taxon>
        <taxon>Nautiliales</taxon>
        <taxon>Nautiliaceae</taxon>
        <taxon>Lebetimonas</taxon>
    </lineage>
</organism>
<evidence type="ECO:0000256" key="2">
    <source>
        <dbReference type="ARBA" id="ARBA00022556"/>
    </source>
</evidence>
<dbReference type="CDD" id="cd03352">
    <property type="entry name" value="LbH_LpxD"/>
    <property type="match status" value="1"/>
</dbReference>
<evidence type="ECO:0000313" key="9">
    <source>
        <dbReference type="EMBL" id="GAX88091.1"/>
    </source>
</evidence>
<dbReference type="InterPro" id="IPR001451">
    <property type="entry name" value="Hexapep"/>
</dbReference>
<evidence type="ECO:0000256" key="6">
    <source>
        <dbReference type="ARBA" id="ARBA00023315"/>
    </source>
</evidence>
<keyword evidence="5 7" id="KW-0443">Lipid metabolism</keyword>
<reference evidence="9 10" key="1">
    <citation type="journal article" date="2017" name="Syst. Appl. Microbiol.">
        <title>Lebetimonas natsushimae sp. nov., a novel strictly anaerobic, moderately thermophilic chemoautotroph isolated from a deep-sea hydrothermal vent polychaete nest in the Mid-Okinawa Trough.</title>
        <authorList>
            <person name="Nagata R."/>
            <person name="Takaki Y."/>
            <person name="Tame A."/>
            <person name="Nunoura T."/>
            <person name="Muto H."/>
            <person name="Mino S."/>
            <person name="Sawayama S."/>
            <person name="Takai K."/>
            <person name="Nakagawa S."/>
        </authorList>
    </citation>
    <scope>NUCLEOTIDE SEQUENCE [LARGE SCALE GENOMIC DNA]</scope>
    <source>
        <strain evidence="9 10">HS1857</strain>
    </source>
</reference>
<feature type="domain" description="UDP-3-O-[3-hydroxymyristoyl] glucosamine N-acyltransferase non-repeat region" evidence="8">
    <location>
        <begin position="33"/>
        <end position="101"/>
    </location>
</feature>
<dbReference type="SUPFAM" id="SSF51161">
    <property type="entry name" value="Trimeric LpxA-like enzymes"/>
    <property type="match status" value="1"/>
</dbReference>
<dbReference type="EMBL" id="BDME01000006">
    <property type="protein sequence ID" value="GAX88091.1"/>
    <property type="molecule type" value="Genomic_DNA"/>
</dbReference>
<accession>A0A292YGB0</accession>
<dbReference type="AlphaFoldDB" id="A0A292YGB0"/>
<comment type="caution">
    <text evidence="9">The sequence shown here is derived from an EMBL/GenBank/DDBJ whole genome shotgun (WGS) entry which is preliminary data.</text>
</comment>
<keyword evidence="3 7" id="KW-0808">Transferase</keyword>
<evidence type="ECO:0000256" key="4">
    <source>
        <dbReference type="ARBA" id="ARBA00022737"/>
    </source>
</evidence>
<feature type="active site" description="Proton acceptor" evidence="7">
    <location>
        <position position="242"/>
    </location>
</feature>
<dbReference type="GO" id="GO:0103118">
    <property type="term" value="F:UDP-3-O-[(3R)-3-hydroxyacyl]-glucosamine N-acyltransferase activity"/>
    <property type="evidence" value="ECO:0007669"/>
    <property type="project" value="UniProtKB-EC"/>
</dbReference>
<evidence type="ECO:0000313" key="10">
    <source>
        <dbReference type="Proteomes" id="UP000217944"/>
    </source>
</evidence>
<dbReference type="UniPathway" id="UPA00973"/>
<comment type="pathway">
    <text evidence="7">Bacterial outer membrane biogenesis; LPS lipid A biosynthesis.</text>
</comment>
<comment type="similarity">
    <text evidence="7">Belongs to the transferase hexapeptide repeat family. LpxD subfamily.</text>
</comment>
<evidence type="ECO:0000256" key="3">
    <source>
        <dbReference type="ARBA" id="ARBA00022679"/>
    </source>
</evidence>
<dbReference type="Gene3D" id="2.160.10.10">
    <property type="entry name" value="Hexapeptide repeat proteins"/>
    <property type="match status" value="1"/>
</dbReference>
<sequence length="331" mass="35952">MDNEKCKMKNEKKEISLKEICEYLGIECPKTDKKITGINTLQDAGESEISFLENKKYEKFLSHTKAAAVLIRKEDVSKLPEGVIPLITEEPYLKLALLTKLFAFSPWEEGGYQINKGAKVDSSVRIGKGARIGKNVTVMPNTVIGPYVEIDEGSVIYPNVTIYRDTKIGKNVIIHGGSVIGSDGFGYAHTKDGKHVKIYHLGRVVIEDEVEIGANTTVDRAVFGETRIKKGSKIDNLVQIGHNCEIGENTILVSQVGLSGSSKLGQNVIMGGQSATAGHLEIAPFTTIAARGGVTKSIKTPGVYGGFPLMPHTSWLKLQAILSKILKKNNG</sequence>
<comment type="function">
    <text evidence="7">Catalyzes the N-acylation of UDP-3-O-acylglucosamine using 3-hydroxyacyl-ACP as the acyl donor. Is involved in the biosynthesis of lipid A, a phosphorylated glycolipid that anchors the lipopolysaccharide to the outer membrane of the cell.</text>
</comment>
<keyword evidence="1 7" id="KW-0444">Lipid biosynthesis</keyword>
<keyword evidence="10" id="KW-1185">Reference proteome</keyword>
<dbReference type="Gene3D" id="3.40.1390.10">
    <property type="entry name" value="MurE/MurF, N-terminal domain"/>
    <property type="match status" value="1"/>
</dbReference>
<keyword evidence="6 7" id="KW-0012">Acyltransferase</keyword>
<evidence type="ECO:0000256" key="1">
    <source>
        <dbReference type="ARBA" id="ARBA00022516"/>
    </source>
</evidence>
<dbReference type="Pfam" id="PF04613">
    <property type="entry name" value="LpxD"/>
    <property type="match status" value="1"/>
</dbReference>
<name>A0A292YGB0_9BACT</name>
<comment type="subunit">
    <text evidence="7">Homotrimer.</text>
</comment>
<evidence type="ECO:0000259" key="8">
    <source>
        <dbReference type="Pfam" id="PF04613"/>
    </source>
</evidence>
<gene>
    <name evidence="7" type="primary">lpxD</name>
    <name evidence="9" type="ORF">LNAT_P1386</name>
</gene>
<evidence type="ECO:0000256" key="7">
    <source>
        <dbReference type="HAMAP-Rule" id="MF_00523"/>
    </source>
</evidence>
<dbReference type="Proteomes" id="UP000217944">
    <property type="component" value="Unassembled WGS sequence"/>
</dbReference>
<dbReference type="GO" id="GO:0016020">
    <property type="term" value="C:membrane"/>
    <property type="evidence" value="ECO:0007669"/>
    <property type="project" value="GOC"/>
</dbReference>
<dbReference type="EC" id="2.3.1.191" evidence="7"/>
<evidence type="ECO:0000256" key="5">
    <source>
        <dbReference type="ARBA" id="ARBA00023098"/>
    </source>
</evidence>
<keyword evidence="4 7" id="KW-0677">Repeat</keyword>
<dbReference type="GO" id="GO:0009245">
    <property type="term" value="P:lipid A biosynthetic process"/>
    <property type="evidence" value="ECO:0007669"/>
    <property type="project" value="UniProtKB-UniRule"/>
</dbReference>
<dbReference type="Pfam" id="PF00132">
    <property type="entry name" value="Hexapep"/>
    <property type="match status" value="2"/>
</dbReference>
<keyword evidence="2 7" id="KW-0441">Lipid A biosynthesis</keyword>
<dbReference type="PANTHER" id="PTHR43378">
    <property type="entry name" value="UDP-3-O-ACYLGLUCOSAMINE N-ACYLTRANSFERASE"/>
    <property type="match status" value="1"/>
</dbReference>
<dbReference type="NCBIfam" id="TIGR01853">
    <property type="entry name" value="lipid_A_lpxD"/>
    <property type="match status" value="1"/>
</dbReference>
<dbReference type="GO" id="GO:0016410">
    <property type="term" value="F:N-acyltransferase activity"/>
    <property type="evidence" value="ECO:0007669"/>
    <property type="project" value="InterPro"/>
</dbReference>
<dbReference type="PANTHER" id="PTHR43378:SF2">
    <property type="entry name" value="UDP-3-O-ACYLGLUCOSAMINE N-ACYLTRANSFERASE 1, MITOCHONDRIAL-RELATED"/>
    <property type="match status" value="1"/>
</dbReference>
<dbReference type="InterPro" id="IPR011004">
    <property type="entry name" value="Trimer_LpxA-like_sf"/>
</dbReference>
<dbReference type="InterPro" id="IPR020573">
    <property type="entry name" value="UDP_GlcNAc_AcTrfase_non-rep"/>
</dbReference>
<comment type="catalytic activity">
    <reaction evidence="7">
        <text>a UDP-3-O-[(3R)-3-hydroxyacyl]-alpha-D-glucosamine + a (3R)-hydroxyacyl-[ACP] = a UDP-2-N,3-O-bis[(3R)-3-hydroxyacyl]-alpha-D-glucosamine + holo-[ACP] + H(+)</text>
        <dbReference type="Rhea" id="RHEA:53836"/>
        <dbReference type="Rhea" id="RHEA-COMP:9685"/>
        <dbReference type="Rhea" id="RHEA-COMP:9945"/>
        <dbReference type="ChEBI" id="CHEBI:15378"/>
        <dbReference type="ChEBI" id="CHEBI:64479"/>
        <dbReference type="ChEBI" id="CHEBI:78827"/>
        <dbReference type="ChEBI" id="CHEBI:137740"/>
        <dbReference type="ChEBI" id="CHEBI:137748"/>
        <dbReference type="EC" id="2.3.1.191"/>
    </reaction>
</comment>
<dbReference type="RefSeq" id="WP_096259830.1">
    <property type="nucleotide sequence ID" value="NZ_BDME01000006.1"/>
</dbReference>
<dbReference type="OrthoDB" id="9784739at2"/>
<dbReference type="HAMAP" id="MF_00523">
    <property type="entry name" value="LpxD"/>
    <property type="match status" value="1"/>
</dbReference>
<dbReference type="NCBIfam" id="NF002060">
    <property type="entry name" value="PRK00892.1"/>
    <property type="match status" value="1"/>
</dbReference>
<dbReference type="InterPro" id="IPR007691">
    <property type="entry name" value="LpxD"/>
</dbReference>